<dbReference type="SUPFAM" id="SSF56112">
    <property type="entry name" value="Protein kinase-like (PK-like)"/>
    <property type="match status" value="1"/>
</dbReference>
<dbReference type="GO" id="GO:0004672">
    <property type="term" value="F:protein kinase activity"/>
    <property type="evidence" value="ECO:0007669"/>
    <property type="project" value="InterPro"/>
</dbReference>
<keyword evidence="3" id="KW-1185">Reference proteome</keyword>
<gene>
    <name evidence="2" type="ORF">GMOD_00000795</name>
</gene>
<evidence type="ECO:0000313" key="3">
    <source>
        <dbReference type="Proteomes" id="UP000265663"/>
    </source>
</evidence>
<dbReference type="AlphaFoldDB" id="A0A3M7M847"/>
<dbReference type="InterPro" id="IPR000719">
    <property type="entry name" value="Prot_kinase_dom"/>
</dbReference>
<dbReference type="InterPro" id="IPR011009">
    <property type="entry name" value="Kinase-like_dom_sf"/>
</dbReference>
<dbReference type="SMART" id="SM00220">
    <property type="entry name" value="S_TKc"/>
    <property type="match status" value="1"/>
</dbReference>
<accession>A0A3M7M847</accession>
<dbReference type="GO" id="GO:0005524">
    <property type="term" value="F:ATP binding"/>
    <property type="evidence" value="ECO:0007669"/>
    <property type="project" value="InterPro"/>
</dbReference>
<dbReference type="Gene3D" id="1.10.510.10">
    <property type="entry name" value="Transferase(Phosphotransferase) domain 1"/>
    <property type="match status" value="1"/>
</dbReference>
<dbReference type="PANTHER" id="PTHR44305">
    <property type="entry name" value="SI:DKEY-192D15.2-RELATED"/>
    <property type="match status" value="1"/>
</dbReference>
<dbReference type="Pfam" id="PF00069">
    <property type="entry name" value="Pkinase"/>
    <property type="match status" value="1"/>
</dbReference>
<feature type="domain" description="Protein kinase" evidence="1">
    <location>
        <begin position="149"/>
        <end position="478"/>
    </location>
</feature>
<dbReference type="Gene3D" id="3.30.200.20">
    <property type="entry name" value="Phosphorylase Kinase, domain 1"/>
    <property type="match status" value="1"/>
</dbReference>
<organism evidence="2 3">
    <name type="scientific">Pyrenophora seminiperda CCB06</name>
    <dbReference type="NCBI Taxonomy" id="1302712"/>
    <lineage>
        <taxon>Eukaryota</taxon>
        <taxon>Fungi</taxon>
        <taxon>Dikarya</taxon>
        <taxon>Ascomycota</taxon>
        <taxon>Pezizomycotina</taxon>
        <taxon>Dothideomycetes</taxon>
        <taxon>Pleosporomycetidae</taxon>
        <taxon>Pleosporales</taxon>
        <taxon>Pleosporineae</taxon>
        <taxon>Pleosporaceae</taxon>
        <taxon>Pyrenophora</taxon>
    </lineage>
</organism>
<proteinExistence type="predicted"/>
<dbReference type="InterPro" id="IPR053083">
    <property type="entry name" value="TF_kinase-domain_protein"/>
</dbReference>
<dbReference type="EMBL" id="KE747824">
    <property type="protein sequence ID" value="RMZ70667.1"/>
    <property type="molecule type" value="Genomic_DNA"/>
</dbReference>
<reference evidence="2 3" key="1">
    <citation type="journal article" date="2014" name="PLoS ONE">
        <title>De novo Genome Assembly of the Fungal Plant Pathogen Pyrenophora semeniperda.</title>
        <authorList>
            <person name="Soliai M.M."/>
            <person name="Meyer S.E."/>
            <person name="Udall J.A."/>
            <person name="Elzinga D.E."/>
            <person name="Hermansen R.A."/>
            <person name="Bodily P.M."/>
            <person name="Hart A.A."/>
            <person name="Coleman C.E."/>
        </authorList>
    </citation>
    <scope>NUCLEOTIDE SEQUENCE [LARGE SCALE GENOMIC DNA]</scope>
    <source>
        <strain evidence="2 3">CCB06</strain>
        <tissue evidence="2">Mycelium</tissue>
    </source>
</reference>
<evidence type="ECO:0000259" key="1">
    <source>
        <dbReference type="PROSITE" id="PS50011"/>
    </source>
</evidence>
<dbReference type="OrthoDB" id="3673723at2759"/>
<protein>
    <submittedName>
        <fullName evidence="2">Serine threonine kinase</fullName>
    </submittedName>
</protein>
<sequence length="513" mass="59794">MHVAFLTWSLGNKANTVATIWHGDQLTKNHYGTAANDPVGPGLRDPGIIPDVPYTARHAQYAKQHKNHAGQTADTYPYSFWPDLPWDPLPNHYIDVMTPSDWVKRNPEPPREEVIRWDHWNTKSLRIRRAWMESNLYRDLTSTSEEMAWKGQHFLGYGTYGAAGLWVRCDEQNNITDRMVAKDASPSTFAWKNPDEWRDKLPREIRMHQLIDSTRKAGSHENLVQHYGHRLMMSEGRYRIFLELCDGGPLNFGLSEYWDETLDPKELPEVFIWQLFGGMVDACIILQQGNINEESVGWKPLVHNDFHIGNLMLKYDEDDQEVPKIVVMDFGRTFYNLHPDRTSESHDLRENDNPLLYRIAFGDGRYPPETQPDHEENTHITSKADVWSIGAIIFALLVYHYPEKGPYIDDIFRTAMEPTLVITMPFEPEDLLKEGGKRDITSEVHGYYEGSPLFEYTRKCLAWDPDERPTLHELREFIQEYSENMRRENPNLYDPHPYSALDLGKRRPQHMVL</sequence>
<dbReference type="PANTHER" id="PTHR44305:SF2">
    <property type="entry name" value="SI:DKEY-192D15.2"/>
    <property type="match status" value="1"/>
</dbReference>
<keyword evidence="2" id="KW-0418">Kinase</keyword>
<dbReference type="Proteomes" id="UP000265663">
    <property type="component" value="Unassembled WGS sequence"/>
</dbReference>
<evidence type="ECO:0000313" key="2">
    <source>
        <dbReference type="EMBL" id="RMZ70667.1"/>
    </source>
</evidence>
<keyword evidence="2" id="KW-0808">Transferase</keyword>
<dbReference type="PROSITE" id="PS50011">
    <property type="entry name" value="PROTEIN_KINASE_DOM"/>
    <property type="match status" value="1"/>
</dbReference>
<name>A0A3M7M847_9PLEO</name>